<keyword evidence="2" id="KW-0378">Hydrolase</keyword>
<dbReference type="SUPFAM" id="SSF50891">
    <property type="entry name" value="Cyclophilin-like"/>
    <property type="match status" value="1"/>
</dbReference>
<accession>A0A560WH33</accession>
<sequence length="297" mass="30994">MSEAAGAGQARALEVLATGPLALIEDEGRVGSMALGVGRAGAVDRGSYRLGERLVGNPPGCAAIEVTFGGLSVRAHNDLTVCLTGAPAPATIGDRAVGLGSPLRLPDGAVLTLGAPAAGMRTYLCVRGGIDVDPVLGSRSTDTMSWLGPHPLSTGQLLPVGTVDAVHHCVDQAPTALLRTDPFEIAVQPGPRRDWFADPRQLARADGWVITERSDRKGVRLDGDPIERAPERESAELPSEGVVRGAIQVPPDGRPVIFLDDHPVTGGYPVIGVVRCADVDRVAQGVPGQRITMRWQA</sequence>
<keyword evidence="3" id="KW-0067">ATP-binding</keyword>
<dbReference type="Pfam" id="PF02626">
    <property type="entry name" value="CT_A_B"/>
    <property type="match status" value="1"/>
</dbReference>
<evidence type="ECO:0000256" key="3">
    <source>
        <dbReference type="ARBA" id="ARBA00022840"/>
    </source>
</evidence>
<dbReference type="EMBL" id="VIUW01000001">
    <property type="protein sequence ID" value="TWD16795.1"/>
    <property type="molecule type" value="Genomic_DNA"/>
</dbReference>
<dbReference type="GO" id="GO:0005524">
    <property type="term" value="F:ATP binding"/>
    <property type="evidence" value="ECO:0007669"/>
    <property type="project" value="UniProtKB-KW"/>
</dbReference>
<dbReference type="PANTHER" id="PTHR43309:SF3">
    <property type="entry name" value="5-OXOPROLINASE SUBUNIT C"/>
    <property type="match status" value="1"/>
</dbReference>
<dbReference type="InterPro" id="IPR029000">
    <property type="entry name" value="Cyclophilin-like_dom_sf"/>
</dbReference>
<evidence type="ECO:0000256" key="1">
    <source>
        <dbReference type="ARBA" id="ARBA00022741"/>
    </source>
</evidence>
<dbReference type="InterPro" id="IPR052708">
    <property type="entry name" value="PxpC"/>
</dbReference>
<dbReference type="RefSeq" id="WP_144855049.1">
    <property type="nucleotide sequence ID" value="NZ_BAAAYT010000006.1"/>
</dbReference>
<dbReference type="SMART" id="SM00797">
    <property type="entry name" value="AHS2"/>
    <property type="match status" value="1"/>
</dbReference>
<protein>
    <submittedName>
        <fullName evidence="5">Biotin-dependent carboxylase-like uncharacterized protein</fullName>
    </submittedName>
</protein>
<dbReference type="PANTHER" id="PTHR43309">
    <property type="entry name" value="5-OXOPROLINASE SUBUNIT C"/>
    <property type="match status" value="1"/>
</dbReference>
<name>A0A560WH33_9MICO</name>
<gene>
    <name evidence="5" type="ORF">FB557_0332</name>
</gene>
<reference evidence="5 6" key="1">
    <citation type="submission" date="2019-06" db="EMBL/GenBank/DDBJ databases">
        <title>Sequencing the genomes of 1000 actinobacteria strains.</title>
        <authorList>
            <person name="Klenk H.-P."/>
        </authorList>
    </citation>
    <scope>NUCLEOTIDE SEQUENCE [LARGE SCALE GENOMIC DNA]</scope>
    <source>
        <strain evidence="5 6">DSM 18935</strain>
    </source>
</reference>
<dbReference type="Gene3D" id="2.40.100.10">
    <property type="entry name" value="Cyclophilin-like"/>
    <property type="match status" value="1"/>
</dbReference>
<organism evidence="5 6">
    <name type="scientific">Marihabitans asiaticum</name>
    <dbReference type="NCBI Taxonomy" id="415218"/>
    <lineage>
        <taxon>Bacteria</taxon>
        <taxon>Bacillati</taxon>
        <taxon>Actinomycetota</taxon>
        <taxon>Actinomycetes</taxon>
        <taxon>Micrococcales</taxon>
        <taxon>Intrasporangiaceae</taxon>
        <taxon>Marihabitans</taxon>
    </lineage>
</organism>
<dbReference type="NCBIfam" id="TIGR00724">
    <property type="entry name" value="urea_amlyse_rel"/>
    <property type="match status" value="1"/>
</dbReference>
<evidence type="ECO:0000256" key="2">
    <source>
        <dbReference type="ARBA" id="ARBA00022801"/>
    </source>
</evidence>
<evidence type="ECO:0000313" key="5">
    <source>
        <dbReference type="EMBL" id="TWD16795.1"/>
    </source>
</evidence>
<dbReference type="Proteomes" id="UP000315628">
    <property type="component" value="Unassembled WGS sequence"/>
</dbReference>
<dbReference type="InterPro" id="IPR003778">
    <property type="entry name" value="CT_A_B"/>
</dbReference>
<keyword evidence="6" id="KW-1185">Reference proteome</keyword>
<dbReference type="AlphaFoldDB" id="A0A560WH33"/>
<dbReference type="OrthoDB" id="9768696at2"/>
<evidence type="ECO:0000259" key="4">
    <source>
        <dbReference type="SMART" id="SM00797"/>
    </source>
</evidence>
<feature type="domain" description="Carboxyltransferase" evidence="4">
    <location>
        <begin position="34"/>
        <end position="297"/>
    </location>
</feature>
<keyword evidence="1" id="KW-0547">Nucleotide-binding</keyword>
<comment type="caution">
    <text evidence="5">The sequence shown here is derived from an EMBL/GenBank/DDBJ whole genome shotgun (WGS) entry which is preliminary data.</text>
</comment>
<dbReference type="GO" id="GO:0016787">
    <property type="term" value="F:hydrolase activity"/>
    <property type="evidence" value="ECO:0007669"/>
    <property type="project" value="UniProtKB-KW"/>
</dbReference>
<proteinExistence type="predicted"/>
<evidence type="ECO:0000313" key="6">
    <source>
        <dbReference type="Proteomes" id="UP000315628"/>
    </source>
</evidence>